<dbReference type="PANTHER" id="PTHR42655">
    <property type="entry name" value="GLYCOGEN PHOSPHORYLASE"/>
    <property type="match status" value="1"/>
</dbReference>
<evidence type="ECO:0000313" key="7">
    <source>
        <dbReference type="EMBL" id="KIO42607.1"/>
    </source>
</evidence>
<dbReference type="GO" id="GO:0008184">
    <property type="term" value="F:glycogen phosphorylase activity"/>
    <property type="evidence" value="ECO:0007669"/>
    <property type="project" value="InterPro"/>
</dbReference>
<dbReference type="InterPro" id="IPR008631">
    <property type="entry name" value="Glycogen_synth"/>
</dbReference>
<evidence type="ECO:0000256" key="5">
    <source>
        <dbReference type="ARBA" id="ARBA00022679"/>
    </source>
</evidence>
<dbReference type="InterPro" id="IPR011834">
    <property type="entry name" value="Agluc_phsphrylas"/>
</dbReference>
<gene>
    <name evidence="7" type="ORF">BA92_14690</name>
</gene>
<protein>
    <submittedName>
        <fullName evidence="7">Alpha-glucan phosphorylase</fullName>
    </submittedName>
</protein>
<dbReference type="InterPro" id="IPR024517">
    <property type="entry name" value="Glycogen_phosphorylase_DUF3417"/>
</dbReference>
<dbReference type="GO" id="GO:0005978">
    <property type="term" value="P:glycogen biosynthetic process"/>
    <property type="evidence" value="ECO:0007669"/>
    <property type="project" value="InterPro"/>
</dbReference>
<keyword evidence="8" id="KW-1185">Reference proteome</keyword>
<dbReference type="InterPro" id="IPR052182">
    <property type="entry name" value="Glycogen/Maltodextrin_Phosph"/>
</dbReference>
<dbReference type="GO" id="GO:0030170">
    <property type="term" value="F:pyridoxal phosphate binding"/>
    <property type="evidence" value="ECO:0007669"/>
    <property type="project" value="InterPro"/>
</dbReference>
<name>A0A0C3N9A6_9PORP</name>
<evidence type="ECO:0000256" key="4">
    <source>
        <dbReference type="ARBA" id="ARBA00022676"/>
    </source>
</evidence>
<dbReference type="Proteomes" id="UP000031980">
    <property type="component" value="Unassembled WGS sequence"/>
</dbReference>
<dbReference type="NCBIfam" id="TIGR02094">
    <property type="entry name" value="more_P_ylases"/>
    <property type="match status" value="1"/>
</dbReference>
<comment type="similarity">
    <text evidence="2">Belongs to the glycogen phosphorylase family.</text>
</comment>
<dbReference type="EMBL" id="JPIU01000051">
    <property type="protein sequence ID" value="KIO42607.1"/>
    <property type="molecule type" value="Genomic_DNA"/>
</dbReference>
<evidence type="ECO:0000256" key="3">
    <source>
        <dbReference type="ARBA" id="ARBA00022533"/>
    </source>
</evidence>
<evidence type="ECO:0000259" key="6">
    <source>
        <dbReference type="Pfam" id="PF11897"/>
    </source>
</evidence>
<dbReference type="Pfam" id="PF11897">
    <property type="entry name" value="DUF3417"/>
    <property type="match status" value="1"/>
</dbReference>
<dbReference type="PANTHER" id="PTHR42655:SF1">
    <property type="entry name" value="GLYCOGEN PHOSPHORYLASE"/>
    <property type="match status" value="1"/>
</dbReference>
<organism evidence="7 8">
    <name type="scientific">Sanguibacteroides justesenii</name>
    <dbReference type="NCBI Taxonomy" id="1547597"/>
    <lineage>
        <taxon>Bacteria</taxon>
        <taxon>Pseudomonadati</taxon>
        <taxon>Bacteroidota</taxon>
        <taxon>Bacteroidia</taxon>
        <taxon>Bacteroidales</taxon>
        <taxon>Porphyromonadaceae</taxon>
        <taxon>Sanguibacteroides</taxon>
    </lineage>
</organism>
<dbReference type="InterPro" id="IPR000811">
    <property type="entry name" value="Glyco_trans_35"/>
</dbReference>
<evidence type="ECO:0000256" key="2">
    <source>
        <dbReference type="ARBA" id="ARBA00006047"/>
    </source>
</evidence>
<dbReference type="Pfam" id="PF05693">
    <property type="entry name" value="Glycogen_syn"/>
    <property type="match status" value="2"/>
</dbReference>
<evidence type="ECO:0000256" key="1">
    <source>
        <dbReference type="ARBA" id="ARBA00001275"/>
    </source>
</evidence>
<dbReference type="GO" id="GO:0004373">
    <property type="term" value="F:alpha-1,4-glucan glucosyltransferase (UDP-glucose donor) activity"/>
    <property type="evidence" value="ECO:0007669"/>
    <property type="project" value="InterPro"/>
</dbReference>
<keyword evidence="3" id="KW-0021">Allosteric enzyme</keyword>
<accession>A0A0C3N9A6</accession>
<evidence type="ECO:0000313" key="8">
    <source>
        <dbReference type="Proteomes" id="UP000031980"/>
    </source>
</evidence>
<reference evidence="7 8" key="1">
    <citation type="submission" date="2014-07" db="EMBL/GenBank/DDBJ databases">
        <title>Porphyromonadaceae bacterium OUH 308042 = ATCC BAA-2681 = DSM 28342 draft genome.</title>
        <authorList>
            <person name="Sydenham T.V."/>
            <person name="Hasman H."/>
            <person name="Justensen U.S."/>
        </authorList>
    </citation>
    <scope>NUCLEOTIDE SEQUENCE [LARGE SCALE GENOMIC DNA]</scope>
    <source>
        <strain evidence="7 8">OUH 308042</strain>
    </source>
</reference>
<keyword evidence="4" id="KW-0328">Glycosyltransferase</keyword>
<proteinExistence type="inferred from homology"/>
<feature type="domain" description="DUF3417" evidence="6">
    <location>
        <begin position="583"/>
        <end position="684"/>
    </location>
</feature>
<dbReference type="Gene3D" id="3.40.50.2000">
    <property type="entry name" value="Glycogen Phosphorylase B"/>
    <property type="match status" value="5"/>
</dbReference>
<comment type="caution">
    <text evidence="7">The sequence shown here is derived from an EMBL/GenBank/DDBJ whole genome shotgun (WGS) entry which is preliminary data.</text>
</comment>
<dbReference type="Pfam" id="PF00343">
    <property type="entry name" value="Phosphorylase"/>
    <property type="match status" value="1"/>
</dbReference>
<dbReference type="SUPFAM" id="SSF53756">
    <property type="entry name" value="UDP-Glycosyltransferase/glycogen phosphorylase"/>
    <property type="match status" value="2"/>
</dbReference>
<comment type="catalytic activity">
    <reaction evidence="1">
        <text>[(1-&gt;4)-alpha-D-glucosyl](n) + phosphate = [(1-&gt;4)-alpha-D-glucosyl](n-1) + alpha-D-glucose 1-phosphate</text>
        <dbReference type="Rhea" id="RHEA:41732"/>
        <dbReference type="Rhea" id="RHEA-COMP:9584"/>
        <dbReference type="Rhea" id="RHEA-COMP:9586"/>
        <dbReference type="ChEBI" id="CHEBI:15444"/>
        <dbReference type="ChEBI" id="CHEBI:43474"/>
        <dbReference type="ChEBI" id="CHEBI:58601"/>
        <dbReference type="EC" id="2.4.1.1"/>
    </reaction>
</comment>
<keyword evidence="5" id="KW-0808">Transferase</keyword>
<sequence length="1414" mass="161631">MNNIKLKNPAYLFEVSWEVCNKVGGIHTVISTKALSMAREFKNNHILIGPDVWRYNEPNPEFTEDPHLFKSWRAKVSREGLRIKVGRWNIAGNPVVILVDFTTFIAQKDQILTSFWEKFRLDSLTGQWDYIEPVLFGYTAGKVIESFVRYNASSRQHVIAQFHEWMTGSGLLYLKDVLPQVGCVFTTHATVLGRSIAGNGLPLYDHIQQYNPAEVAHRFQVEAKQSMESKAAEFADCFTTVSEITAVECAHFLGKKVDMITPNGFENSFTPPDDIYLEKREAGRKKLLKVAQALAGRAISEDAFIVGISGRYEFKNKGIDVFIEALGQLNRDRENTKEIVAFILVPAGHQGVNTELINNLEKPYQAVEVVHPYVTHILTDPEHDPILLKFAEEQLLNREENRVKVFFSPSYLNGSDGVFDVPYYDLLVGMDLTVFPSYYEPWGYTPLESLAFKVPSITTTLAGFGLWVETHYSKEHPGIDVISRDDRNNEAVVHEIADKMKYIAALAPDKYLKYQENAKEVSRIALWEHLITYYHKAYEIALQKVALRIEDMPVNEAEEVAFIDKQMINTTPTWVSVIIHRSIPERLCALEQLANNLWWCWNEEAVDLFKSVDPLQWMLTRHNPIALLDKISLNRYKELEKDGEFVQRLESVYAKFKDYMEGKKKMNDPSIAYFSMEYGLHASLKIYSGGLGVLAGDYLKEASDKQTRITGVGLLYRYGYFTQKFSAAGNQEAEYEAQDFMKIPVNPVRDKEGNWLTVSLAFPGRNVSARIWRVDVGRVELYLLDTDFEDNQEGDRCITHYLYGGDWENRLKQELLLGLGGIQALRKLNISADVYHCNEGHAAFTGLERLREYVENENLAFSEAMEVVRASSLFTTHTPVPAGHDAFTENLLRGYLSYFPDRLKITWEQLLALGRINAGDPNEKFSMSFLAANLSQEVNGVSWLHGKVTREIFKGLWPGYMPEELHISYVTNGVHYPTWTAPEWKAIHQKVFGEKFKTHHYDRSCFEGIYQVDNERIMGVRGVLRSRLIRHIKRRLADGGDTAYFTPKELVEIKDKLRDDILTIGFARRFATYKRAHLLFSNLDRLNEIVNNPDRPVQFIFAGKAHPADQAGQDLIKRIVEVSKYPQFLGKIVFLPNYDMDLARRMVQGVDVWMNTPTRPQEASGTSGEKAAMNGVMHFSVLDGWWVEGYQKGAGWALPMERTYKNQEFQNQLDAELIYNIIETEIAPVFYAKEENGISSAWVEYIKNTIAKVASNFTSNRMLTDYEEKFYLPMSRRYHKLIADNDALAIEIAEWKKKVGREWENVTVDSLTLPDKSKQIISLGKSYVGKVLLDIGDLSIDDVGVELIVTEQVNGKMVVRSTYDFAPISFENGKALYSVEITPDDPGLFTLGLRIYPKNPLLPHRQDFALVKWL</sequence>
<dbReference type="RefSeq" id="WP_041505598.1">
    <property type="nucleotide sequence ID" value="NZ_JPIU01000051.1"/>
</dbReference>